<evidence type="ECO:0000256" key="2">
    <source>
        <dbReference type="SAM" id="Phobius"/>
    </source>
</evidence>
<keyword evidence="2" id="KW-0472">Membrane</keyword>
<keyword evidence="2" id="KW-0812">Transmembrane</keyword>
<sequence length="120" mass="13187">MGRARHRHRLDPLLPPGRPERRGGPLRRRRQRDAGLPAHRGPAAIRPGLPDDLDSVSRALEHPGTLTDQAADYLRRAVDTAVDHVYLGSATAALLALLALVFLTPRRFPVRTEAEPDAEA</sequence>
<keyword evidence="4" id="KW-1185">Reference proteome</keyword>
<evidence type="ECO:0000313" key="3">
    <source>
        <dbReference type="EMBL" id="GDY56059.1"/>
    </source>
</evidence>
<dbReference type="Proteomes" id="UP000301309">
    <property type="component" value="Unassembled WGS sequence"/>
</dbReference>
<dbReference type="EMBL" id="BJHW01000001">
    <property type="protein sequence ID" value="GDY56059.1"/>
    <property type="molecule type" value="Genomic_DNA"/>
</dbReference>
<feature type="region of interest" description="Disordered" evidence="1">
    <location>
        <begin position="1"/>
        <end position="56"/>
    </location>
</feature>
<reference evidence="3 4" key="1">
    <citation type="journal article" date="2020" name="Int. J. Syst. Evol. Microbiol.">
        <title>Reclassification of Streptomyces castelarensis and Streptomyces sporoclivatus as later heterotypic synonyms of Streptomyces antimycoticus.</title>
        <authorList>
            <person name="Komaki H."/>
            <person name="Tamura T."/>
        </authorList>
    </citation>
    <scope>NUCLEOTIDE SEQUENCE [LARGE SCALE GENOMIC DNA]</scope>
    <source>
        <strain evidence="3 4">NBRC 13459</strain>
    </source>
</reference>
<organism evidence="3 4">
    <name type="scientific">Streptomyces violaceusniger</name>
    <dbReference type="NCBI Taxonomy" id="68280"/>
    <lineage>
        <taxon>Bacteria</taxon>
        <taxon>Bacillati</taxon>
        <taxon>Actinomycetota</taxon>
        <taxon>Actinomycetes</taxon>
        <taxon>Kitasatosporales</taxon>
        <taxon>Streptomycetaceae</taxon>
        <taxon>Streptomyces</taxon>
        <taxon>Streptomyces violaceusniger group</taxon>
    </lineage>
</organism>
<evidence type="ECO:0000256" key="1">
    <source>
        <dbReference type="SAM" id="MobiDB-lite"/>
    </source>
</evidence>
<comment type="caution">
    <text evidence="3">The sequence shown here is derived from an EMBL/GenBank/DDBJ whole genome shotgun (WGS) entry which is preliminary data.</text>
</comment>
<feature type="transmembrane region" description="Helical" evidence="2">
    <location>
        <begin position="85"/>
        <end position="103"/>
    </location>
</feature>
<evidence type="ECO:0000313" key="4">
    <source>
        <dbReference type="Proteomes" id="UP000301309"/>
    </source>
</evidence>
<proteinExistence type="predicted"/>
<protein>
    <submittedName>
        <fullName evidence="3">Uncharacterized protein</fullName>
    </submittedName>
</protein>
<dbReference type="AlphaFoldDB" id="A0A4D4LDP1"/>
<gene>
    <name evidence="3" type="ORF">SVIO_066820</name>
</gene>
<name>A0A4D4LDP1_STRVO</name>
<keyword evidence="2" id="KW-1133">Transmembrane helix</keyword>
<accession>A0A4D4LDP1</accession>